<dbReference type="STRING" id="1458275.AZ34_07845"/>
<name>A0A016XFY3_9BURK</name>
<dbReference type="eggNOG" id="COG1430">
    <property type="taxonomic scope" value="Bacteria"/>
</dbReference>
<dbReference type="Gene3D" id="2.60.120.1140">
    <property type="entry name" value="Protein of unknown function DUF192"/>
    <property type="match status" value="1"/>
</dbReference>
<dbReference type="Proteomes" id="UP000023268">
    <property type="component" value="Unassembled WGS sequence"/>
</dbReference>
<dbReference type="EMBL" id="JEMG01000001">
    <property type="protein sequence ID" value="EYC50994.1"/>
    <property type="molecule type" value="Genomic_DNA"/>
</dbReference>
<dbReference type="AlphaFoldDB" id="A0A016XFY3"/>
<dbReference type="RefSeq" id="WP_231495486.1">
    <property type="nucleotide sequence ID" value="NZ_JEMG01000001.1"/>
</dbReference>
<dbReference type="Pfam" id="PF02643">
    <property type="entry name" value="DUF192"/>
    <property type="match status" value="1"/>
</dbReference>
<dbReference type="InterPro" id="IPR038695">
    <property type="entry name" value="Saro_0823-like_sf"/>
</dbReference>
<accession>A0A016XFY3</accession>
<sequence length="179" mass="20058">MSELKPPIRILINSQRHQVTGMPSAPRLTGFFLCLLLGCWLVLAPHPSRAQGVAQRDLPRTTLNAGMYLIQAQVASTPEQRAIGLMHRKEMRANEGMLFIFERAQMQCFWMQNTYIPLTAAFIADDGTIVNTVDMQPLTTNSHCSNRPVRYVLEVHQGWLAEHGYGPGKRLTGGPFGRN</sequence>
<evidence type="ECO:0000313" key="2">
    <source>
        <dbReference type="Proteomes" id="UP000023268"/>
    </source>
</evidence>
<proteinExistence type="predicted"/>
<dbReference type="InterPro" id="IPR003795">
    <property type="entry name" value="DUF192"/>
</dbReference>
<dbReference type="PANTHER" id="PTHR37953">
    <property type="entry name" value="UPF0127 PROTEIN MJ1496"/>
    <property type="match status" value="1"/>
</dbReference>
<reference evidence="1 2" key="1">
    <citation type="submission" date="2014-02" db="EMBL/GenBank/DDBJ databases">
        <title>Draft Genome of Hylemonella gracilis isolated from the Niagara River.</title>
        <authorList>
            <person name="Pawlowski D.R."/>
            <person name="Koudelka G.B."/>
        </authorList>
    </citation>
    <scope>NUCLEOTIDE SEQUENCE [LARGE SCALE GENOMIC DNA]</scope>
    <source>
        <strain evidence="1 2">Niagara R</strain>
    </source>
</reference>
<dbReference type="PANTHER" id="PTHR37953:SF1">
    <property type="entry name" value="UPF0127 PROTEIN MJ1496"/>
    <property type="match status" value="1"/>
</dbReference>
<organism evidence="1 2">
    <name type="scientific">Hylemonella gracilis str. Niagara R</name>
    <dbReference type="NCBI Taxonomy" id="1458275"/>
    <lineage>
        <taxon>Bacteria</taxon>
        <taxon>Pseudomonadati</taxon>
        <taxon>Pseudomonadota</taxon>
        <taxon>Betaproteobacteria</taxon>
        <taxon>Burkholderiales</taxon>
        <taxon>Comamonadaceae</taxon>
        <taxon>Hylemonella</taxon>
    </lineage>
</organism>
<evidence type="ECO:0000313" key="1">
    <source>
        <dbReference type="EMBL" id="EYC50994.1"/>
    </source>
</evidence>
<evidence type="ECO:0008006" key="3">
    <source>
        <dbReference type="Google" id="ProtNLM"/>
    </source>
</evidence>
<protein>
    <recommendedName>
        <fullName evidence="3">DUF192 domain-containing protein</fullName>
    </recommendedName>
</protein>
<comment type="caution">
    <text evidence="1">The sequence shown here is derived from an EMBL/GenBank/DDBJ whole genome shotgun (WGS) entry which is preliminary data.</text>
</comment>
<gene>
    <name evidence="1" type="ORF">AZ34_07845</name>
</gene>